<proteinExistence type="inferred from homology"/>
<dbReference type="EC" id="6.1.1.5" evidence="15"/>
<accession>A0A4P6EMH0</accession>
<dbReference type="KEGG" id="mprt:ET475_16670"/>
<dbReference type="Pfam" id="PF08264">
    <property type="entry name" value="Anticodon_1"/>
    <property type="match status" value="1"/>
</dbReference>
<dbReference type="GO" id="GO:0004822">
    <property type="term" value="F:isoleucine-tRNA ligase activity"/>
    <property type="evidence" value="ECO:0007669"/>
    <property type="project" value="UniProtKB-UniRule"/>
</dbReference>
<keyword evidence="8 15" id="KW-0547">Nucleotide-binding</keyword>
<comment type="similarity">
    <text evidence="3 15">Belongs to the class-I aminoacyl-tRNA synthetase family. IleS type 2 subfamily.</text>
</comment>
<keyword evidence="7 15" id="KW-0479">Metal-binding</keyword>
<dbReference type="GO" id="GO:0005737">
    <property type="term" value="C:cytoplasm"/>
    <property type="evidence" value="ECO:0007669"/>
    <property type="project" value="UniProtKB-SubCell"/>
</dbReference>
<evidence type="ECO:0000256" key="13">
    <source>
        <dbReference type="ARBA" id="ARBA00025217"/>
    </source>
</evidence>
<dbReference type="PROSITE" id="PS00178">
    <property type="entry name" value="AA_TRNA_LIGASE_I"/>
    <property type="match status" value="1"/>
</dbReference>
<evidence type="ECO:0000256" key="14">
    <source>
        <dbReference type="ARBA" id="ARBA00048359"/>
    </source>
</evidence>
<keyword evidence="9 15" id="KW-0862">Zinc</keyword>
<feature type="short sequence motif" description="'KMSKS' region" evidence="15">
    <location>
        <begin position="639"/>
        <end position="643"/>
    </location>
</feature>
<evidence type="ECO:0000256" key="6">
    <source>
        <dbReference type="ARBA" id="ARBA00022598"/>
    </source>
</evidence>
<evidence type="ECO:0000256" key="2">
    <source>
        <dbReference type="ARBA" id="ARBA00004496"/>
    </source>
</evidence>
<evidence type="ECO:0000256" key="4">
    <source>
        <dbReference type="ARBA" id="ARBA00011245"/>
    </source>
</evidence>
<evidence type="ECO:0000259" key="18">
    <source>
        <dbReference type="Pfam" id="PF08264"/>
    </source>
</evidence>
<dbReference type="FunFam" id="3.40.50.620:FF:000075">
    <property type="entry name" value="Isoleucine--tRNA ligase"/>
    <property type="match status" value="1"/>
</dbReference>
<evidence type="ECO:0000256" key="16">
    <source>
        <dbReference type="SAM" id="MobiDB-lite"/>
    </source>
</evidence>
<organism evidence="19 20">
    <name type="scientific">Microbacterium protaetiae</name>
    <dbReference type="NCBI Taxonomy" id="2509458"/>
    <lineage>
        <taxon>Bacteria</taxon>
        <taxon>Bacillati</taxon>
        <taxon>Actinomycetota</taxon>
        <taxon>Actinomycetes</taxon>
        <taxon>Micrococcales</taxon>
        <taxon>Microbacteriaceae</taxon>
        <taxon>Microbacterium</taxon>
    </lineage>
</organism>
<sequence>MTYPRESAFGPAAAPVPSPRLPEIERETLAFWDRDDTFRASIAQREGADEWVFYDGPPFANGLPHYGHLLTGYAKDVFPRFQTMRGKKVDRVFGWDTHGLPAELEAMKQLGITEKDEIEQMGIATFNAKARESVLEYTREWQDYVTRQARWVDFERGYKTLDVSFMESVLWAFKTLYDKGLAYEGYRVLPYCWRDETPLSNHELRMDDDVYKMRQDPSVTVTFPLIGEKATTLGIEGVQALAWTTTPWTLPTNLALVVGPGIRYVVVPAGPARDDDASYILAEDLLANYAKDLGYETGDAAAAAISQTVTGAQLDGVAYERLFDYYADADTYGTGNAWRILVDDYVTTTDGTGIVHQAPAYGEDDQRVCEAHGIPVVVSLDDGGRFLAQVTDVAGQLWMDANRPLIRLLQGKGRLIREQSYEHSYPHCWRCRNPLIYRAVSSWFVRVTDFKDRMLANNEQITWVPEGVKHGQFGKWLEGARDWSVSRNRYWGSPIPVWRSDDPAHPRIDVYGSLEELERDFGTLPRNAQGEVDLHRPYIDELTRPNPDDPTGQSTMRRIEDVFDVWFDSGSMPYAQVHYPFENQEWFDTHAPADFIVEYIGQTRGWFYLMHVLSTALFDRPAFTGVSCHGIVLGSDGQKMSKSLRNYPDVSEVFDRDGSDAMRWFLMSSSVLRGGNLVVTEEGIRAGVREFLLPLWNAWYFFATYANASGGYEATWRTDSTDVLDQYILSLTGRLVTDVAADLEGLDSTTATERLRDFAEVLTNWYIRRSRDRFWTGVDAADPRSTEAFDTLYTVLETLCRVAAPLIPLVAERVWQGLTGGRSVHLTDWPDAASFPDDVEIRHAMDTIREVSSVANALRKKERKRVRLPLARLTVVVPDAAALAPYEAILRDELNVKAAEFVEFAESTATDYGITHRLSVNARAAGPRLGKRVQEAIRAAKSGDWSEQDGVVTAGGIALEPAEYELVLETSGRPEGEALAVLPQGGIVLLDTVTTPELEAEGLARDVVRAVQDTRKAAAFDVSDRIGLYILFDSAEDAAVFPVQGSPADKPNTELLMSETLATAFGPLVRDGKSPIGDSLDAWEAAYGFRPDHVALITAGKYANTGDLLIAVARQESDDD</sequence>
<feature type="binding site" evidence="15">
    <location>
        <position position="642"/>
    </location>
    <ligand>
        <name>ATP</name>
        <dbReference type="ChEBI" id="CHEBI:30616"/>
    </ligand>
</feature>
<comment type="catalytic activity">
    <reaction evidence="14 15">
        <text>tRNA(Ile) + L-isoleucine + ATP = L-isoleucyl-tRNA(Ile) + AMP + diphosphate</text>
        <dbReference type="Rhea" id="RHEA:11060"/>
        <dbReference type="Rhea" id="RHEA-COMP:9666"/>
        <dbReference type="Rhea" id="RHEA-COMP:9695"/>
        <dbReference type="ChEBI" id="CHEBI:30616"/>
        <dbReference type="ChEBI" id="CHEBI:33019"/>
        <dbReference type="ChEBI" id="CHEBI:58045"/>
        <dbReference type="ChEBI" id="CHEBI:78442"/>
        <dbReference type="ChEBI" id="CHEBI:78528"/>
        <dbReference type="ChEBI" id="CHEBI:456215"/>
        <dbReference type="EC" id="6.1.1.5"/>
    </reaction>
</comment>
<evidence type="ECO:0000259" key="17">
    <source>
        <dbReference type="Pfam" id="PF00133"/>
    </source>
</evidence>
<dbReference type="PANTHER" id="PTHR42780:SF1">
    <property type="entry name" value="ISOLEUCINE--TRNA LIGASE, CYTOPLASMIC"/>
    <property type="match status" value="1"/>
</dbReference>
<dbReference type="PRINTS" id="PR00984">
    <property type="entry name" value="TRNASYNTHILE"/>
</dbReference>
<dbReference type="SUPFAM" id="SSF47323">
    <property type="entry name" value="Anticodon-binding domain of a subclass of class I aminoacyl-tRNA synthetases"/>
    <property type="match status" value="1"/>
</dbReference>
<dbReference type="SUPFAM" id="SSF52374">
    <property type="entry name" value="Nucleotidylyl transferase"/>
    <property type="match status" value="1"/>
</dbReference>
<comment type="cofactor">
    <cofactor evidence="1 15">
        <name>Zn(2+)</name>
        <dbReference type="ChEBI" id="CHEBI:29105"/>
    </cofactor>
</comment>
<keyword evidence="5 15" id="KW-0963">Cytoplasm</keyword>
<dbReference type="InterPro" id="IPR002300">
    <property type="entry name" value="aa-tRNA-synth_Ia"/>
</dbReference>
<comment type="function">
    <text evidence="13 15">Catalyzes the attachment of isoleucine to tRNA(Ile). As IleRS can inadvertently accommodate and process structurally similar amino acids such as valine, to avoid such errors it has two additional distinct tRNA(Ile)-dependent editing activities. One activity is designated as 'pretransfer' editing and involves the hydrolysis of activated Val-AMP. The other activity is designated 'posttransfer' editing and involves deacylation of mischarged Val-tRNA(Ile).</text>
</comment>
<evidence type="ECO:0000256" key="10">
    <source>
        <dbReference type="ARBA" id="ARBA00022840"/>
    </source>
</evidence>
<dbReference type="CDD" id="cd07961">
    <property type="entry name" value="Anticodon_Ia_Ile_ABEc"/>
    <property type="match status" value="1"/>
</dbReference>
<dbReference type="EMBL" id="CP035494">
    <property type="protein sequence ID" value="QAY61437.1"/>
    <property type="molecule type" value="Genomic_DNA"/>
</dbReference>
<gene>
    <name evidence="15" type="primary">ileS</name>
    <name evidence="19" type="ORF">ET475_16670</name>
</gene>
<dbReference type="Pfam" id="PF00133">
    <property type="entry name" value="tRNA-synt_1"/>
    <property type="match status" value="1"/>
</dbReference>
<dbReference type="GO" id="GO:0005524">
    <property type="term" value="F:ATP binding"/>
    <property type="evidence" value="ECO:0007669"/>
    <property type="project" value="UniProtKB-UniRule"/>
</dbReference>
<keyword evidence="12 15" id="KW-0030">Aminoacyl-tRNA synthetase</keyword>
<dbReference type="SUPFAM" id="SSF50677">
    <property type="entry name" value="ValRS/IleRS/LeuRS editing domain"/>
    <property type="match status" value="1"/>
</dbReference>
<dbReference type="InterPro" id="IPR002301">
    <property type="entry name" value="Ile-tRNA-ligase"/>
</dbReference>
<dbReference type="RefSeq" id="WP_129392872.1">
    <property type="nucleotide sequence ID" value="NZ_CP035494.1"/>
</dbReference>
<evidence type="ECO:0000256" key="12">
    <source>
        <dbReference type="ARBA" id="ARBA00023146"/>
    </source>
</evidence>
<evidence type="ECO:0000256" key="7">
    <source>
        <dbReference type="ARBA" id="ARBA00022723"/>
    </source>
</evidence>
<dbReference type="InterPro" id="IPR013155">
    <property type="entry name" value="M/V/L/I-tRNA-synth_anticd-bd"/>
</dbReference>
<dbReference type="NCBIfam" id="TIGR00392">
    <property type="entry name" value="ileS"/>
    <property type="match status" value="1"/>
</dbReference>
<dbReference type="CDD" id="cd00818">
    <property type="entry name" value="IleRS_core"/>
    <property type="match status" value="1"/>
</dbReference>
<dbReference type="InterPro" id="IPR001412">
    <property type="entry name" value="aa-tRNA-synth_I_CS"/>
</dbReference>
<evidence type="ECO:0000256" key="3">
    <source>
        <dbReference type="ARBA" id="ARBA00007078"/>
    </source>
</evidence>
<dbReference type="GO" id="GO:0008270">
    <property type="term" value="F:zinc ion binding"/>
    <property type="evidence" value="ECO:0007669"/>
    <property type="project" value="UniProtKB-UniRule"/>
</dbReference>
<dbReference type="Proteomes" id="UP000293995">
    <property type="component" value="Chromosome"/>
</dbReference>
<keyword evidence="10 15" id="KW-0067">ATP-binding</keyword>
<evidence type="ECO:0000256" key="5">
    <source>
        <dbReference type="ARBA" id="ARBA00022490"/>
    </source>
</evidence>
<evidence type="ECO:0000256" key="1">
    <source>
        <dbReference type="ARBA" id="ARBA00001947"/>
    </source>
</evidence>
<evidence type="ECO:0000256" key="11">
    <source>
        <dbReference type="ARBA" id="ARBA00022917"/>
    </source>
</evidence>
<feature type="short sequence motif" description="'HIGH' region" evidence="15">
    <location>
        <begin position="58"/>
        <end position="68"/>
    </location>
</feature>
<feature type="domain" description="Methionyl/Valyl/Leucyl/Isoleucyl-tRNA synthetase anticodon-binding" evidence="18">
    <location>
        <begin position="725"/>
        <end position="868"/>
    </location>
</feature>
<dbReference type="PANTHER" id="PTHR42780">
    <property type="entry name" value="SOLEUCYL-TRNA SYNTHETASE"/>
    <property type="match status" value="1"/>
</dbReference>
<protein>
    <recommendedName>
        <fullName evidence="15">Isoleucine--tRNA ligase</fullName>
        <ecNumber evidence="15">6.1.1.5</ecNumber>
    </recommendedName>
    <alternativeName>
        <fullName evidence="15">Isoleucyl-tRNA synthetase</fullName>
        <shortName evidence="15">IleRS</shortName>
    </alternativeName>
</protein>
<dbReference type="AlphaFoldDB" id="A0A4P6EMH0"/>
<name>A0A4P6EMH0_9MICO</name>
<dbReference type="GO" id="GO:0000049">
    <property type="term" value="F:tRNA binding"/>
    <property type="evidence" value="ECO:0007669"/>
    <property type="project" value="InterPro"/>
</dbReference>
<keyword evidence="6 15" id="KW-0436">Ligase</keyword>
<comment type="subcellular location">
    <subcellularLocation>
        <location evidence="2 15">Cytoplasm</location>
    </subcellularLocation>
</comment>
<dbReference type="InterPro" id="IPR033709">
    <property type="entry name" value="Anticodon_Ile_ABEc"/>
</dbReference>
<dbReference type="InterPro" id="IPR009080">
    <property type="entry name" value="tRNAsynth_Ia_anticodon-bd"/>
</dbReference>
<dbReference type="HAMAP" id="MF_02003">
    <property type="entry name" value="Ile_tRNA_synth_type2"/>
    <property type="match status" value="1"/>
</dbReference>
<evidence type="ECO:0000256" key="8">
    <source>
        <dbReference type="ARBA" id="ARBA00022741"/>
    </source>
</evidence>
<evidence type="ECO:0000313" key="19">
    <source>
        <dbReference type="EMBL" id="QAY61437.1"/>
    </source>
</evidence>
<dbReference type="InterPro" id="IPR014729">
    <property type="entry name" value="Rossmann-like_a/b/a_fold"/>
</dbReference>
<reference evidence="19 20" key="1">
    <citation type="submission" date="2019-01" db="EMBL/GenBank/DDBJ databases">
        <title>Genome sequencing of strain DFW100M-13.</title>
        <authorList>
            <person name="Heo J."/>
            <person name="Kim S.-J."/>
            <person name="Kim J.-S."/>
            <person name="Hong S.-B."/>
            <person name="Kwon S.-W."/>
        </authorList>
    </citation>
    <scope>NUCLEOTIDE SEQUENCE [LARGE SCALE GENOMIC DNA]</scope>
    <source>
        <strain evidence="19 20">DFW100M-13</strain>
    </source>
</reference>
<dbReference type="GO" id="GO:0002161">
    <property type="term" value="F:aminoacyl-tRNA deacylase activity"/>
    <property type="evidence" value="ECO:0007669"/>
    <property type="project" value="InterPro"/>
</dbReference>
<dbReference type="Gene3D" id="3.90.740.10">
    <property type="entry name" value="Valyl/Leucyl/Isoleucyl-tRNA synthetase, editing domain"/>
    <property type="match status" value="1"/>
</dbReference>
<evidence type="ECO:0000313" key="20">
    <source>
        <dbReference type="Proteomes" id="UP000293995"/>
    </source>
</evidence>
<dbReference type="InterPro" id="IPR009008">
    <property type="entry name" value="Val/Leu/Ile-tRNA-synth_edit"/>
</dbReference>
<keyword evidence="11 15" id="KW-0648">Protein biosynthesis</keyword>
<comment type="domain">
    <text evidence="15">IleRS has two distinct active sites: one for aminoacylation and one for editing. The misactivated valine is translocated from the active site to the editing site, which sterically excludes the correctly activated isoleucine. The single editing site contains two valyl binding pockets, one specific for each substrate (Val-AMP or Val-tRNA(Ile)).</text>
</comment>
<evidence type="ECO:0000256" key="9">
    <source>
        <dbReference type="ARBA" id="ARBA00022833"/>
    </source>
</evidence>
<dbReference type="OrthoDB" id="9810365at2"/>
<comment type="subunit">
    <text evidence="4 15">Monomer.</text>
</comment>
<dbReference type="InterPro" id="IPR023586">
    <property type="entry name" value="Ile-tRNA-ligase_type2"/>
</dbReference>
<evidence type="ECO:0000256" key="15">
    <source>
        <dbReference type="HAMAP-Rule" id="MF_02003"/>
    </source>
</evidence>
<dbReference type="Gene3D" id="3.40.50.620">
    <property type="entry name" value="HUPs"/>
    <property type="match status" value="2"/>
</dbReference>
<keyword evidence="20" id="KW-1185">Reference proteome</keyword>
<dbReference type="FunFam" id="3.40.50.620:FF:000063">
    <property type="entry name" value="Isoleucine--tRNA ligase"/>
    <property type="match status" value="1"/>
</dbReference>
<dbReference type="Pfam" id="PF19302">
    <property type="entry name" value="DUF5915"/>
    <property type="match status" value="1"/>
</dbReference>
<dbReference type="Gene3D" id="1.10.730.10">
    <property type="entry name" value="Isoleucyl-tRNA Synthetase, Domain 1"/>
    <property type="match status" value="1"/>
</dbReference>
<feature type="region of interest" description="Disordered" evidence="16">
    <location>
        <begin position="1"/>
        <end position="20"/>
    </location>
</feature>
<dbReference type="GO" id="GO:0006428">
    <property type="term" value="P:isoleucyl-tRNA aminoacylation"/>
    <property type="evidence" value="ECO:0007669"/>
    <property type="project" value="UniProtKB-UniRule"/>
</dbReference>
<feature type="domain" description="Aminoacyl-tRNA synthetase class Ia" evidence="17">
    <location>
        <begin position="28"/>
        <end position="673"/>
    </location>
</feature>